<feature type="region of interest" description="Disordered" evidence="1">
    <location>
        <begin position="229"/>
        <end position="249"/>
    </location>
</feature>
<dbReference type="RefSeq" id="XP_049136946.1">
    <property type="nucleotide sequence ID" value="XM_049280989.1"/>
</dbReference>
<accession>A0A9Q8SDN9</accession>
<evidence type="ECO:0000256" key="1">
    <source>
        <dbReference type="SAM" id="MobiDB-lite"/>
    </source>
</evidence>
<dbReference type="KEGG" id="clup:CLUP02_01954"/>
<proteinExistence type="predicted"/>
<protein>
    <submittedName>
        <fullName evidence="2">Uncharacterized protein</fullName>
    </submittedName>
</protein>
<organism evidence="2 3">
    <name type="scientific">Colletotrichum lupini</name>
    <dbReference type="NCBI Taxonomy" id="145971"/>
    <lineage>
        <taxon>Eukaryota</taxon>
        <taxon>Fungi</taxon>
        <taxon>Dikarya</taxon>
        <taxon>Ascomycota</taxon>
        <taxon>Pezizomycotina</taxon>
        <taxon>Sordariomycetes</taxon>
        <taxon>Hypocreomycetidae</taxon>
        <taxon>Glomerellales</taxon>
        <taxon>Glomerellaceae</taxon>
        <taxon>Colletotrichum</taxon>
        <taxon>Colletotrichum acutatum species complex</taxon>
    </lineage>
</organism>
<dbReference type="AlphaFoldDB" id="A0A9Q8SDN9"/>
<dbReference type="EMBL" id="CP019471">
    <property type="protein sequence ID" value="UQC75300.1"/>
    <property type="molecule type" value="Genomic_DNA"/>
</dbReference>
<dbReference type="Proteomes" id="UP000830671">
    <property type="component" value="Chromosome 1"/>
</dbReference>
<name>A0A9Q8SDN9_9PEZI</name>
<gene>
    <name evidence="2" type="ORF">CLUP02_01954</name>
</gene>
<dbReference type="GeneID" id="73335999"/>
<evidence type="ECO:0000313" key="2">
    <source>
        <dbReference type="EMBL" id="UQC75300.1"/>
    </source>
</evidence>
<evidence type="ECO:0000313" key="3">
    <source>
        <dbReference type="Proteomes" id="UP000830671"/>
    </source>
</evidence>
<keyword evidence="3" id="KW-1185">Reference proteome</keyword>
<sequence>MVEINNLSPRRPERSLVTNILSGASVFRLYMALIAKIGFHLNIGANDDHGPHMQVGDEKYEVPLEPLCAVNRLVYQSETVRPSAIGNPKWNISRPNFVRNSTLGATAFPETQAQGLAKVKGENTSCHPIIRSALLSHVIYWRYGGSEETQSSAWSGTADIQVGQMQQSAQRLRVQAEERCIYPQAQSTFVRIACPLVRYYQPSPSERRRIMRGSSKRCCSPSDMELGDGSQLLGLAEPPGPRSMQPSTI</sequence>
<reference evidence="2" key="1">
    <citation type="journal article" date="2021" name="Mol. Plant Microbe Interact.">
        <title>Complete Genome Sequence of the Plant-Pathogenic Fungus Colletotrichum lupini.</title>
        <authorList>
            <person name="Baroncelli R."/>
            <person name="Pensec F."/>
            <person name="Da Lio D."/>
            <person name="Boufleur T."/>
            <person name="Vicente I."/>
            <person name="Sarrocco S."/>
            <person name="Picot A."/>
            <person name="Baraldi E."/>
            <person name="Sukno S."/>
            <person name="Thon M."/>
            <person name="Le Floch G."/>
        </authorList>
    </citation>
    <scope>NUCLEOTIDE SEQUENCE</scope>
    <source>
        <strain evidence="2">IMI 504893</strain>
    </source>
</reference>